<accession>A0A1U7HJ42</accession>
<dbReference type="AlphaFoldDB" id="A0A1U7HJ42"/>
<evidence type="ECO:0000313" key="2">
    <source>
        <dbReference type="Proteomes" id="UP000185984"/>
    </source>
</evidence>
<dbReference type="STRING" id="247279.NIES1031_17390"/>
<gene>
    <name evidence="1" type="ORF">NIES1031_17390</name>
</gene>
<organism evidence="1 2">
    <name type="scientific">Chroogloeocystis siderophila 5.2 s.c.1</name>
    <dbReference type="NCBI Taxonomy" id="247279"/>
    <lineage>
        <taxon>Bacteria</taxon>
        <taxon>Bacillati</taxon>
        <taxon>Cyanobacteriota</taxon>
        <taxon>Cyanophyceae</taxon>
        <taxon>Oscillatoriophycideae</taxon>
        <taxon>Chroococcales</taxon>
        <taxon>Chroococcaceae</taxon>
        <taxon>Chroogloeocystis</taxon>
    </lineage>
</organism>
<dbReference type="Proteomes" id="UP000185984">
    <property type="component" value="Unassembled WGS sequence"/>
</dbReference>
<proteinExistence type="predicted"/>
<comment type="caution">
    <text evidence="1">The sequence shown here is derived from an EMBL/GenBank/DDBJ whole genome shotgun (WGS) entry which is preliminary data.</text>
</comment>
<keyword evidence="2" id="KW-1185">Reference proteome</keyword>
<name>A0A1U7HJ42_9CHRO</name>
<reference evidence="1 2" key="1">
    <citation type="submission" date="2016-11" db="EMBL/GenBank/DDBJ databases">
        <title>Draft Genome Sequences of Nine Cyanobacterial Strains from Diverse Habitats.</title>
        <authorList>
            <person name="Zhu T."/>
            <person name="Hou S."/>
            <person name="Lu X."/>
            <person name="Hess W.R."/>
        </authorList>
    </citation>
    <scope>NUCLEOTIDE SEQUENCE [LARGE SCALE GENOMIC DNA]</scope>
    <source>
        <strain evidence="1 2">5.2 s.c.1</strain>
    </source>
</reference>
<dbReference type="RefSeq" id="WP_073550774.1">
    <property type="nucleotide sequence ID" value="NZ_CAWMVK010000007.1"/>
</dbReference>
<evidence type="ECO:0000313" key="1">
    <source>
        <dbReference type="EMBL" id="OKH23610.1"/>
    </source>
</evidence>
<dbReference type="OrthoDB" id="582684at2"/>
<protein>
    <submittedName>
        <fullName evidence="1">Uncharacterized protein</fullName>
    </submittedName>
</protein>
<sequence length="97" mass="10940">MSQIYYLIRSRADGRYLVAHPQTATETTKKDGYLLMFREDFDALSYLNTHGADVAEQFAVESVAGSQVKSLLQRWGFVGVGIVQDPLLPKVDFLTHF</sequence>
<dbReference type="EMBL" id="MRCC01000015">
    <property type="protein sequence ID" value="OKH23610.1"/>
    <property type="molecule type" value="Genomic_DNA"/>
</dbReference>